<dbReference type="PANTHER" id="PTHR43283">
    <property type="entry name" value="BETA-LACTAMASE-RELATED"/>
    <property type="match status" value="1"/>
</dbReference>
<protein>
    <submittedName>
        <fullName evidence="3">Penicillin-binding protein 4</fullName>
    </submittedName>
</protein>
<dbReference type="Gene3D" id="3.40.710.10">
    <property type="entry name" value="DD-peptidase/beta-lactamase superfamily"/>
    <property type="match status" value="1"/>
</dbReference>
<accession>A0A4Z0YBH9</accession>
<dbReference type="InterPro" id="IPR050789">
    <property type="entry name" value="Diverse_Enzym_Activities"/>
</dbReference>
<evidence type="ECO:0000313" key="4">
    <source>
        <dbReference type="Proteomes" id="UP000297714"/>
    </source>
</evidence>
<evidence type="ECO:0000313" key="3">
    <source>
        <dbReference type="EMBL" id="TGJ76330.1"/>
    </source>
</evidence>
<dbReference type="AlphaFoldDB" id="A0A4Z0YBH9"/>
<evidence type="ECO:0000259" key="2">
    <source>
        <dbReference type="Pfam" id="PF00144"/>
    </source>
</evidence>
<comment type="caution">
    <text evidence="3">The sequence shown here is derived from an EMBL/GenBank/DDBJ whole genome shotgun (WGS) entry which is preliminary data.</text>
</comment>
<dbReference type="PANTHER" id="PTHR43283:SF7">
    <property type="entry name" value="BETA-LACTAMASE-RELATED DOMAIN-CONTAINING PROTEIN"/>
    <property type="match status" value="1"/>
</dbReference>
<dbReference type="InterPro" id="IPR001466">
    <property type="entry name" value="Beta-lactam-related"/>
</dbReference>
<dbReference type="InterPro" id="IPR012338">
    <property type="entry name" value="Beta-lactam/transpept-like"/>
</dbReference>
<reference evidence="3 4" key="1">
    <citation type="submission" date="2019-04" db="EMBL/GenBank/DDBJ databases">
        <authorList>
            <person name="Poehlein A."/>
            <person name="Bengelsdorf F.R."/>
            <person name="Duerre P."/>
            <person name="Daniel R."/>
        </authorList>
    </citation>
    <scope>NUCLEOTIDE SEQUENCE [LARGE SCALE GENOMIC DNA]</scope>
    <source>
        <strain evidence="3 4">BS-1</strain>
    </source>
</reference>
<proteinExistence type="predicted"/>
<keyword evidence="4" id="KW-1185">Reference proteome</keyword>
<name>A0A4Z0YBH9_9FIRM</name>
<feature type="domain" description="Beta-lactamase-related" evidence="2">
    <location>
        <begin position="62"/>
        <end position="336"/>
    </location>
</feature>
<organism evidence="3 4">
    <name type="scientific">Caproiciproducens galactitolivorans</name>
    <dbReference type="NCBI Taxonomy" id="642589"/>
    <lineage>
        <taxon>Bacteria</taxon>
        <taxon>Bacillati</taxon>
        <taxon>Bacillota</taxon>
        <taxon>Clostridia</taxon>
        <taxon>Eubacteriales</taxon>
        <taxon>Acutalibacteraceae</taxon>
        <taxon>Caproiciproducens</taxon>
    </lineage>
</organism>
<feature type="region of interest" description="Disordered" evidence="1">
    <location>
        <begin position="33"/>
        <end position="53"/>
    </location>
</feature>
<dbReference type="SUPFAM" id="SSF56601">
    <property type="entry name" value="beta-lactamase/transpeptidase-like"/>
    <property type="match status" value="1"/>
</dbReference>
<gene>
    <name evidence="3" type="primary">pbpE</name>
    <name evidence="3" type="ORF">CAGA_15360</name>
</gene>
<dbReference type="EMBL" id="SRMQ01000006">
    <property type="protein sequence ID" value="TGJ76330.1"/>
    <property type="molecule type" value="Genomic_DNA"/>
</dbReference>
<dbReference type="OrthoDB" id="9773047at2"/>
<dbReference type="RefSeq" id="WP_135659462.1">
    <property type="nucleotide sequence ID" value="NZ_SRMQ01000006.1"/>
</dbReference>
<sequence length="609" mass="68397">MMDILSQMKTADLVAKFVRGDMQRITPYPFLPCKKKNEPRTGNQGLLPSTPEDEGIPSGYIERFFTELASCGHIRVHSVLLMRHGKVIAQGSFKPYTTSYPHMMFSLAKSVTGMAVGIAQGEGLLSLDEKVIDLFPEKGILLRSPRINAITIRHLLNMTSGIKFNEVGSFVEKDWVKAFLLSDCVFEPGTQFQYNSMNSYLLSAIVRKKTGMGLVEYLTPRLFEPLGIENVYWETCPLGIEKGGWGLYLHIADMAKLGQLYLQRGYWNVGGEWKQLVPEEWVEESTKVQTPPREGKPPVGYGYQIWKFGVRDAYQYNGVFGQYVTVLPQHDMVVAMTGGSQNLFADDSCEIIKKYFGDGAQEIYDHPLPKDIKALRSLKSRLENLYAVPENAPKPQKTNRFAAFFLRFLPRKAETIPLLAAGINNREYRLGNSHGTLMPLILQCVTNNFAGGIIRVYFSFEPNLCRITLYDGSDKNVIIAGLDGVPRRCDITSNGDVYTVGATARLNTDEDGRTVLQLYLSFIETPCLRVMKFIFYGEKLLIRFFEHPGVEASAKMLFGLIGGSGNTIDKMLIDALSKERMAARLETILKPRAKGTVYGEESLRDRVSK</sequence>
<evidence type="ECO:0000256" key="1">
    <source>
        <dbReference type="SAM" id="MobiDB-lite"/>
    </source>
</evidence>
<dbReference type="Proteomes" id="UP000297714">
    <property type="component" value="Unassembled WGS sequence"/>
</dbReference>
<dbReference type="Pfam" id="PF00144">
    <property type="entry name" value="Beta-lactamase"/>
    <property type="match status" value="1"/>
</dbReference>